<dbReference type="Proteomes" id="UP000190080">
    <property type="component" value="Unassembled WGS sequence"/>
</dbReference>
<evidence type="ECO:0008006" key="3">
    <source>
        <dbReference type="Google" id="ProtNLM"/>
    </source>
</evidence>
<name>A0A1V4IK45_9CLOT</name>
<evidence type="ECO:0000313" key="1">
    <source>
        <dbReference type="EMBL" id="OPJ60194.1"/>
    </source>
</evidence>
<proteinExistence type="predicted"/>
<reference evidence="1 2" key="1">
    <citation type="submission" date="2017-03" db="EMBL/GenBank/DDBJ databases">
        <title>Genome sequence of Clostridium oryzae DSM 28571.</title>
        <authorList>
            <person name="Poehlein A."/>
            <person name="Daniel R."/>
        </authorList>
    </citation>
    <scope>NUCLEOTIDE SEQUENCE [LARGE SCALE GENOMIC DNA]</scope>
    <source>
        <strain evidence="1 2">DSM 28571</strain>
    </source>
</reference>
<evidence type="ECO:0000313" key="2">
    <source>
        <dbReference type="Proteomes" id="UP000190080"/>
    </source>
</evidence>
<protein>
    <recommendedName>
        <fullName evidence="3">Lipoprotein</fullName>
    </recommendedName>
</protein>
<keyword evidence="2" id="KW-1185">Reference proteome</keyword>
<dbReference type="RefSeq" id="WP_079425725.1">
    <property type="nucleotide sequence ID" value="NZ_MZGV01000034.1"/>
</dbReference>
<dbReference type="AlphaFoldDB" id="A0A1V4IK45"/>
<comment type="caution">
    <text evidence="1">The sequence shown here is derived from an EMBL/GenBank/DDBJ whole genome shotgun (WGS) entry which is preliminary data.</text>
</comment>
<sequence>MKRRLTLVAQLLIIILLMGCNVGKNQNSIKSNNNPAATSTKTNKEEADVINIPDNIKDMGKGSISISTPSGSSENGKVPFIYNNKDATMEQIGLNTNNIDGSKLSYVLVDGIISDKDQLSDSQSTLTLQGDHLKAGKHKVELLQFSNDKPTGKIITYKTANYEVKSK</sequence>
<dbReference type="OrthoDB" id="1758165at2"/>
<dbReference type="PROSITE" id="PS51257">
    <property type="entry name" value="PROKAR_LIPOPROTEIN"/>
    <property type="match status" value="1"/>
</dbReference>
<dbReference type="EMBL" id="MZGV01000034">
    <property type="protein sequence ID" value="OPJ60194.1"/>
    <property type="molecule type" value="Genomic_DNA"/>
</dbReference>
<gene>
    <name evidence="1" type="ORF">CLORY_29150</name>
</gene>
<accession>A0A1V4IK45</accession>
<organism evidence="1 2">
    <name type="scientific">Clostridium oryzae</name>
    <dbReference type="NCBI Taxonomy" id="1450648"/>
    <lineage>
        <taxon>Bacteria</taxon>
        <taxon>Bacillati</taxon>
        <taxon>Bacillota</taxon>
        <taxon>Clostridia</taxon>
        <taxon>Eubacteriales</taxon>
        <taxon>Clostridiaceae</taxon>
        <taxon>Clostridium</taxon>
    </lineage>
</organism>